<keyword evidence="3" id="KW-1133">Transmembrane helix</keyword>
<dbReference type="PANTHER" id="PTHR24028">
    <property type="entry name" value="CADHERIN-87A"/>
    <property type="match status" value="1"/>
</dbReference>
<keyword evidence="9" id="KW-1185">Reference proteome</keyword>
<dbReference type="Gene3D" id="2.60.40.60">
    <property type="entry name" value="Cadherins"/>
    <property type="match status" value="1"/>
</dbReference>
<evidence type="ECO:0000256" key="4">
    <source>
        <dbReference type="ARBA" id="ARBA00023136"/>
    </source>
</evidence>
<keyword evidence="4" id="KW-0472">Membrane</keyword>
<feature type="domain" description="Cadherin" evidence="7">
    <location>
        <begin position="1"/>
        <end position="62"/>
    </location>
</feature>
<reference evidence="8 9" key="1">
    <citation type="submission" date="2019-09" db="EMBL/GenBank/DDBJ databases">
        <title>Bird 10,000 Genomes (B10K) Project - Family phase.</title>
        <authorList>
            <person name="Zhang G."/>
        </authorList>
    </citation>
    <scope>NUCLEOTIDE SEQUENCE [LARGE SCALE GENOMIC DNA]</scope>
    <source>
        <strain evidence="8">B10K-DU-002-23</strain>
        <tissue evidence="8">Muscle</tissue>
    </source>
</reference>
<dbReference type="GO" id="GO:0005509">
    <property type="term" value="F:calcium ion binding"/>
    <property type="evidence" value="ECO:0007669"/>
    <property type="project" value="UniProtKB-UniRule"/>
</dbReference>
<evidence type="ECO:0000313" key="8">
    <source>
        <dbReference type="EMBL" id="NXN86865.1"/>
    </source>
</evidence>
<feature type="non-terminal residue" evidence="8">
    <location>
        <position position="68"/>
    </location>
</feature>
<dbReference type="AlphaFoldDB" id="A0A7L1MI03"/>
<evidence type="ECO:0000256" key="5">
    <source>
        <dbReference type="ARBA" id="ARBA00023180"/>
    </source>
</evidence>
<dbReference type="PANTHER" id="PTHR24028:SF234">
    <property type="entry name" value="PROTOCADHERIN GAMMA-A3"/>
    <property type="match status" value="1"/>
</dbReference>
<dbReference type="PROSITE" id="PS50268">
    <property type="entry name" value="CADHERIN_2"/>
    <property type="match status" value="1"/>
</dbReference>
<dbReference type="Proteomes" id="UP000532545">
    <property type="component" value="Unassembled WGS sequence"/>
</dbReference>
<name>A0A7L1MI03_BOMGA</name>
<comment type="subcellular location">
    <subcellularLocation>
        <location evidence="1">Membrane</location>
        <topology evidence="1">Single-pass membrane protein</topology>
    </subcellularLocation>
</comment>
<keyword evidence="6" id="KW-0106">Calcium</keyword>
<protein>
    <submittedName>
        <fullName evidence="8">PCDGB protein</fullName>
    </submittedName>
</protein>
<gene>
    <name evidence="8" type="primary">Pcdhga11_1</name>
    <name evidence="8" type="ORF">BOMGAR_R15796</name>
</gene>
<evidence type="ECO:0000256" key="1">
    <source>
        <dbReference type="ARBA" id="ARBA00004167"/>
    </source>
</evidence>
<accession>A0A7L1MI03</accession>
<dbReference type="GO" id="GO:0007156">
    <property type="term" value="P:homophilic cell adhesion via plasma membrane adhesion molecules"/>
    <property type="evidence" value="ECO:0007669"/>
    <property type="project" value="InterPro"/>
</dbReference>
<dbReference type="EMBL" id="VXBU01013616">
    <property type="protein sequence ID" value="NXN86865.1"/>
    <property type="molecule type" value="Genomic_DNA"/>
</dbReference>
<comment type="caution">
    <text evidence="8">The sequence shown here is derived from an EMBL/GenBank/DDBJ whole genome shotgun (WGS) entry which is preliminary data.</text>
</comment>
<dbReference type="SUPFAM" id="SSF49313">
    <property type="entry name" value="Cadherin-like"/>
    <property type="match status" value="1"/>
</dbReference>
<dbReference type="OrthoDB" id="9990384at2759"/>
<dbReference type="CDD" id="cd11304">
    <property type="entry name" value="Cadherin_repeat"/>
    <property type="match status" value="1"/>
</dbReference>
<organism evidence="8 9">
    <name type="scientific">Bombycilla garrulus</name>
    <name type="common">Bohemian waxwing</name>
    <name type="synonym">Lanius garrulus</name>
    <dbReference type="NCBI Taxonomy" id="125297"/>
    <lineage>
        <taxon>Eukaryota</taxon>
        <taxon>Metazoa</taxon>
        <taxon>Chordata</taxon>
        <taxon>Craniata</taxon>
        <taxon>Vertebrata</taxon>
        <taxon>Euteleostomi</taxon>
        <taxon>Archelosauria</taxon>
        <taxon>Archosauria</taxon>
        <taxon>Dinosauria</taxon>
        <taxon>Saurischia</taxon>
        <taxon>Theropoda</taxon>
        <taxon>Coelurosauria</taxon>
        <taxon>Aves</taxon>
        <taxon>Neognathae</taxon>
        <taxon>Neoaves</taxon>
        <taxon>Telluraves</taxon>
        <taxon>Australaves</taxon>
        <taxon>Passeriformes</taxon>
        <taxon>Bombycillidae</taxon>
        <taxon>Bombycilla</taxon>
    </lineage>
</organism>
<evidence type="ECO:0000256" key="2">
    <source>
        <dbReference type="ARBA" id="ARBA00022692"/>
    </source>
</evidence>
<evidence type="ECO:0000259" key="7">
    <source>
        <dbReference type="PROSITE" id="PS50268"/>
    </source>
</evidence>
<dbReference type="InterPro" id="IPR015919">
    <property type="entry name" value="Cadherin-like_sf"/>
</dbReference>
<evidence type="ECO:0000256" key="3">
    <source>
        <dbReference type="ARBA" id="ARBA00022989"/>
    </source>
</evidence>
<dbReference type="SMART" id="SM00112">
    <property type="entry name" value="CA"/>
    <property type="match status" value="1"/>
</dbReference>
<feature type="non-terminal residue" evidence="8">
    <location>
        <position position="1"/>
    </location>
</feature>
<dbReference type="GO" id="GO:0005886">
    <property type="term" value="C:plasma membrane"/>
    <property type="evidence" value="ECO:0007669"/>
    <property type="project" value="TreeGrafter"/>
</dbReference>
<evidence type="ECO:0000313" key="9">
    <source>
        <dbReference type="Proteomes" id="UP000532545"/>
    </source>
</evidence>
<sequence>VKANDADERLNGEIIYSFKKITEKSSEIFQLDSNTGTITLLGSLDFEEGDSYDLELQAHDGGGLFDTT</sequence>
<dbReference type="InterPro" id="IPR050174">
    <property type="entry name" value="Protocadherin/Cadherin-CA"/>
</dbReference>
<dbReference type="Pfam" id="PF00028">
    <property type="entry name" value="Cadherin"/>
    <property type="match status" value="1"/>
</dbReference>
<keyword evidence="5" id="KW-0325">Glycoprotein</keyword>
<evidence type="ECO:0000256" key="6">
    <source>
        <dbReference type="PROSITE-ProRule" id="PRU00043"/>
    </source>
</evidence>
<proteinExistence type="predicted"/>
<keyword evidence="2" id="KW-0812">Transmembrane</keyword>
<dbReference type="InterPro" id="IPR002126">
    <property type="entry name" value="Cadherin-like_dom"/>
</dbReference>